<sequence length="268" mass="30589">MIISGSQSSFEPKSDALPMLDSTRHHVHQQKILSIIQNWVRKSKQDSKKLMSEHSTDWATQMIDSVAHMLWVPKQAYPSHVFTTKNNRNMVQNLNQQKSVVLNNQQTYNPRSSLHIHYCDHCDIDVQNKVKNIVIEDCYDCEILVLSVISSINVISCGNVKISVVGSTPSVSIDQCHNNICLQLSAEMIKKFKSPDIYVSQTRQLRIQLIEFASDPESNNRLQKIIKDEVVKYEVESNINKQAKYHTTTIEAGTLRTITNATKIYLFA</sequence>
<dbReference type="InterPro" id="IPR001837">
    <property type="entry name" value="Adenylate_cyclase-assoc_CAP"/>
</dbReference>
<accession>X6M024</accession>
<dbReference type="GO" id="GO:0007015">
    <property type="term" value="P:actin filament organization"/>
    <property type="evidence" value="ECO:0007669"/>
    <property type="project" value="TreeGrafter"/>
</dbReference>
<evidence type="ECO:0000313" key="4">
    <source>
        <dbReference type="Proteomes" id="UP000023152"/>
    </source>
</evidence>
<evidence type="ECO:0000259" key="2">
    <source>
        <dbReference type="PROSITE" id="PS51329"/>
    </source>
</evidence>
<keyword evidence="4" id="KW-1185">Reference proteome</keyword>
<dbReference type="EMBL" id="ASPP01026093">
    <property type="protein sequence ID" value="ETO07523.1"/>
    <property type="molecule type" value="Genomic_DNA"/>
</dbReference>
<proteinExistence type="inferred from homology"/>
<feature type="domain" description="C-CAP/cofactor C-like" evidence="2">
    <location>
        <begin position="73"/>
        <end position="214"/>
    </location>
</feature>
<protein>
    <recommendedName>
        <fullName evidence="2">C-CAP/cofactor C-like domain-containing protein</fullName>
    </recommendedName>
</protein>
<name>X6M024_RETFI</name>
<dbReference type="SMART" id="SM00673">
    <property type="entry name" value="CARP"/>
    <property type="match status" value="2"/>
</dbReference>
<dbReference type="SUPFAM" id="SSF69340">
    <property type="entry name" value="C-terminal domain of adenylylcyclase associated protein"/>
    <property type="match status" value="1"/>
</dbReference>
<comment type="caution">
    <text evidence="3">The sequence shown here is derived from an EMBL/GenBank/DDBJ whole genome shotgun (WGS) entry which is preliminary data.</text>
</comment>
<gene>
    <name evidence="3" type="ORF">RFI_29870</name>
</gene>
<dbReference type="Pfam" id="PF08603">
    <property type="entry name" value="CAP_C"/>
    <property type="match status" value="1"/>
</dbReference>
<evidence type="ECO:0000313" key="3">
    <source>
        <dbReference type="EMBL" id="ETO07523.1"/>
    </source>
</evidence>
<dbReference type="Gene3D" id="2.160.20.70">
    <property type="match status" value="1"/>
</dbReference>
<dbReference type="PANTHER" id="PTHR10652">
    <property type="entry name" value="ADENYLYL CYCLASE-ASSOCIATED PROTEIN"/>
    <property type="match status" value="1"/>
</dbReference>
<dbReference type="Proteomes" id="UP000023152">
    <property type="component" value="Unassembled WGS sequence"/>
</dbReference>
<organism evidence="3 4">
    <name type="scientific">Reticulomyxa filosa</name>
    <dbReference type="NCBI Taxonomy" id="46433"/>
    <lineage>
        <taxon>Eukaryota</taxon>
        <taxon>Sar</taxon>
        <taxon>Rhizaria</taxon>
        <taxon>Retaria</taxon>
        <taxon>Foraminifera</taxon>
        <taxon>Monothalamids</taxon>
        <taxon>Reticulomyxidae</taxon>
        <taxon>Reticulomyxa</taxon>
    </lineage>
</organism>
<dbReference type="PANTHER" id="PTHR10652:SF0">
    <property type="entry name" value="ADENYLYL CYCLASE-ASSOCIATED PROTEIN"/>
    <property type="match status" value="1"/>
</dbReference>
<dbReference type="GO" id="GO:0008179">
    <property type="term" value="F:adenylate cyclase binding"/>
    <property type="evidence" value="ECO:0007669"/>
    <property type="project" value="TreeGrafter"/>
</dbReference>
<reference evidence="3 4" key="1">
    <citation type="journal article" date="2013" name="Curr. Biol.">
        <title>The Genome of the Foraminiferan Reticulomyxa filosa.</title>
        <authorList>
            <person name="Glockner G."/>
            <person name="Hulsmann N."/>
            <person name="Schleicher M."/>
            <person name="Noegel A.A."/>
            <person name="Eichinger L."/>
            <person name="Gallinger C."/>
            <person name="Pawlowski J."/>
            <person name="Sierra R."/>
            <person name="Euteneuer U."/>
            <person name="Pillet L."/>
            <person name="Moustafa A."/>
            <person name="Platzer M."/>
            <person name="Groth M."/>
            <person name="Szafranski K."/>
            <person name="Schliwa M."/>
        </authorList>
    </citation>
    <scope>NUCLEOTIDE SEQUENCE [LARGE SCALE GENOMIC DNA]</scope>
</reference>
<dbReference type="InterPro" id="IPR016098">
    <property type="entry name" value="CAP/MinC_C"/>
</dbReference>
<evidence type="ECO:0000256" key="1">
    <source>
        <dbReference type="ARBA" id="ARBA00007659"/>
    </source>
</evidence>
<comment type="similarity">
    <text evidence="1">Belongs to the CAP family.</text>
</comment>
<dbReference type="AlphaFoldDB" id="X6M024"/>
<dbReference type="GO" id="GO:0003779">
    <property type="term" value="F:actin binding"/>
    <property type="evidence" value="ECO:0007669"/>
    <property type="project" value="InterPro"/>
</dbReference>
<dbReference type="InterPro" id="IPR017901">
    <property type="entry name" value="C-CAP_CF_C-like"/>
</dbReference>
<dbReference type="InterPro" id="IPR006599">
    <property type="entry name" value="CARP_motif"/>
</dbReference>
<dbReference type="InterPro" id="IPR036223">
    <property type="entry name" value="CAP_C_sf"/>
</dbReference>
<dbReference type="InterPro" id="IPR013912">
    <property type="entry name" value="Adenylate_cyclase-assoc_CAP_C"/>
</dbReference>
<dbReference type="PROSITE" id="PS51329">
    <property type="entry name" value="C_CAP_COFACTOR_C"/>
    <property type="match status" value="1"/>
</dbReference>
<dbReference type="GO" id="GO:0019933">
    <property type="term" value="P:cAMP-mediated signaling"/>
    <property type="evidence" value="ECO:0007669"/>
    <property type="project" value="TreeGrafter"/>
</dbReference>
<dbReference type="GO" id="GO:0005737">
    <property type="term" value="C:cytoplasm"/>
    <property type="evidence" value="ECO:0007669"/>
    <property type="project" value="TreeGrafter"/>
</dbReference>